<dbReference type="KEGG" id="net:Neut_0367"/>
<evidence type="ECO:0000256" key="1">
    <source>
        <dbReference type="SAM" id="Phobius"/>
    </source>
</evidence>
<evidence type="ECO:0000313" key="2">
    <source>
        <dbReference type="EMBL" id="ABI58647.1"/>
    </source>
</evidence>
<organism evidence="2 3">
    <name type="scientific">Nitrosomonas eutropha (strain DSM 101675 / C91 / Nm57)</name>
    <dbReference type="NCBI Taxonomy" id="335283"/>
    <lineage>
        <taxon>Bacteria</taxon>
        <taxon>Pseudomonadati</taxon>
        <taxon>Pseudomonadota</taxon>
        <taxon>Betaproteobacteria</taxon>
        <taxon>Nitrosomonadales</taxon>
        <taxon>Nitrosomonadaceae</taxon>
        <taxon>Nitrosomonas</taxon>
    </lineage>
</organism>
<keyword evidence="1" id="KW-0472">Membrane</keyword>
<gene>
    <name evidence="2" type="ordered locus">Neut_0367</name>
</gene>
<keyword evidence="1" id="KW-0812">Transmembrane</keyword>
<proteinExistence type="predicted"/>
<dbReference type="Proteomes" id="UP000001966">
    <property type="component" value="Chromosome"/>
</dbReference>
<sequence length="176" mass="19952">MCSLMNLDWQLINSFSGWFSAAGTISAVVVSLYVSYSTRSTKISVTSGIYVFNENGGKTEYLGILVQNVGFRSFYINNDTCISIRVGWFRKRYIGIGRNHIDFTKSSNFPCKISEGEQAKLFIRLHDGQSRWIDGLKQGLLKGNSLSSLKIVVFPSIGKRVVRRFSREVMHEFKKT</sequence>
<dbReference type="STRING" id="335283.Neut_0367"/>
<evidence type="ECO:0000313" key="3">
    <source>
        <dbReference type="Proteomes" id="UP000001966"/>
    </source>
</evidence>
<dbReference type="AlphaFoldDB" id="Q0AJ24"/>
<dbReference type="EMBL" id="CP000450">
    <property type="protein sequence ID" value="ABI58647.1"/>
    <property type="molecule type" value="Genomic_DNA"/>
</dbReference>
<keyword evidence="1" id="KW-1133">Transmembrane helix</keyword>
<accession>Q0AJ24</accession>
<feature type="transmembrane region" description="Helical" evidence="1">
    <location>
        <begin position="15"/>
        <end position="34"/>
    </location>
</feature>
<dbReference type="eggNOG" id="ENOG50318M3">
    <property type="taxonomic scope" value="Bacteria"/>
</dbReference>
<reference evidence="2 3" key="1">
    <citation type="journal article" date="2007" name="Environ. Microbiol.">
        <title>Whole-genome analysis of the ammonia-oxidizing bacterium, Nitrosomonas eutropha C91: implications for niche adaptation.</title>
        <authorList>
            <person name="Stein L.Y."/>
            <person name="Arp D.J."/>
            <person name="Berube P.M."/>
            <person name="Chain P.S."/>
            <person name="Hauser L."/>
            <person name="Jetten M.S."/>
            <person name="Klotz M.G."/>
            <person name="Larimer F.W."/>
            <person name="Norton J.M."/>
            <person name="Op den Camp H.J.M."/>
            <person name="Shin M."/>
            <person name="Wei X."/>
        </authorList>
    </citation>
    <scope>NUCLEOTIDE SEQUENCE [LARGE SCALE GENOMIC DNA]</scope>
    <source>
        <strain evidence="3">DSM 101675 / C91 / Nm57</strain>
    </source>
</reference>
<protein>
    <submittedName>
        <fullName evidence="2">Uncharacterized protein</fullName>
    </submittedName>
</protein>
<name>Q0AJ24_NITEC</name>
<dbReference type="HOGENOM" id="CLU_1523598_0_0_4"/>